<dbReference type="InterPro" id="IPR007484">
    <property type="entry name" value="Peptidase_M28"/>
</dbReference>
<dbReference type="PANTHER" id="PTHR46580:SF2">
    <property type="entry name" value="MAM DOMAIN-CONTAINING PROTEIN"/>
    <property type="match status" value="1"/>
</dbReference>
<dbReference type="PANTHER" id="PTHR46580">
    <property type="entry name" value="SENSOR KINASE-RELATED"/>
    <property type="match status" value="1"/>
</dbReference>
<dbReference type="Pfam" id="PF13517">
    <property type="entry name" value="FG-GAP_3"/>
    <property type="match status" value="2"/>
</dbReference>
<accession>A0A974XWD6</accession>
<feature type="domain" description="Peptidase M28" evidence="3">
    <location>
        <begin position="214"/>
        <end position="413"/>
    </location>
</feature>
<keyword evidence="5" id="KW-1185">Reference proteome</keyword>
<sequence>MRIRHLALLTLSALALSGAVVAQSGGGDPHGHAGALRASLGVDPMSAVYIVTSQATFDGGVNALVSEAAAQRDGAGRAVVVGKIRAHQLDELSRFIHERERRCGGYFAFATRKQAVQFLREDRTVRAMQRKALPTYTIDNAATVAPWLPLVRESRISDTITHLSTAYRNRYYANTTGQQASQWLKSTWVGLGHNRPDVSVGYVTCTGCGKQPSVVMTVLGSSRPDEIVVVGAHLDSISDSYINGEMNAPGADDDASGVATVTEVIRVALAKGWKPQRTVKFMAYAAEEVGLRGSHAIADEHQDDHANVVGVLQLDMTNYTAGSTVSMELVSDYTNTGLNEFVRKLFDRYLAPLGLTRGVYTCGYACSDHASWTAAGYPSAFMVEPTLFPYLHTPNDTLANSGPTSASSVNFAKLALAFIGELGKTTHEAPVDFNADGRSDVFWRNLSTGANDIWRSANVLTRTPTNSVTAMAWQAVGIDDLDGDGREDVLWRNASTGANDLWKSASAATRVPLGTLADTGWRVAGLGDFGMRGAADIFWRHATTGQIQVWVGGNSAVVEPRATVASADWQVVGVGDFDGDLHDDVLWRNRVTGSNEMWRWGTSERRLAMTAVTNTAWIVGGVGDLNGDGSDDIIWRNTSTGANVAWLSGRAATQMGMSTIADLNWKLAAVGDYDGDGRADVFWRHALTGQNELWPAGQSSLRQVLARVADVNWTIVR</sequence>
<dbReference type="SUPFAM" id="SSF53187">
    <property type="entry name" value="Zn-dependent exopeptidases"/>
    <property type="match status" value="1"/>
</dbReference>
<organism evidence="4 5">
    <name type="scientific">Agrilutibacter solisilvae</name>
    <dbReference type="NCBI Taxonomy" id="2763317"/>
    <lineage>
        <taxon>Bacteria</taxon>
        <taxon>Pseudomonadati</taxon>
        <taxon>Pseudomonadota</taxon>
        <taxon>Gammaproteobacteria</taxon>
        <taxon>Lysobacterales</taxon>
        <taxon>Lysobacteraceae</taxon>
        <taxon>Agrilutibacter</taxon>
    </lineage>
</organism>
<evidence type="ECO:0000256" key="2">
    <source>
        <dbReference type="SAM" id="SignalP"/>
    </source>
</evidence>
<proteinExistence type="predicted"/>
<reference evidence="4 5" key="1">
    <citation type="submission" date="2021-03" db="EMBL/GenBank/DDBJ databases">
        <title>Lysobacter sp. nov. isolated from soil of gangwondo yeongwol, south Korea.</title>
        <authorList>
            <person name="Kim K.R."/>
            <person name="Kim K.H."/>
            <person name="Jeon C.O."/>
        </authorList>
    </citation>
    <scope>NUCLEOTIDE SEQUENCE [LARGE SCALE GENOMIC DNA]</scope>
    <source>
        <strain evidence="4 5">R19</strain>
    </source>
</reference>
<evidence type="ECO:0000256" key="1">
    <source>
        <dbReference type="ARBA" id="ARBA00022729"/>
    </source>
</evidence>
<dbReference type="AlphaFoldDB" id="A0A974XWD6"/>
<dbReference type="InterPro" id="IPR028994">
    <property type="entry name" value="Integrin_alpha_N"/>
</dbReference>
<evidence type="ECO:0000259" key="3">
    <source>
        <dbReference type="Pfam" id="PF04389"/>
    </source>
</evidence>
<keyword evidence="1 2" id="KW-0732">Signal</keyword>
<dbReference type="EMBL" id="CP071518">
    <property type="protein sequence ID" value="QSX77099.1"/>
    <property type="molecule type" value="Genomic_DNA"/>
</dbReference>
<name>A0A974XWD6_9GAMM</name>
<dbReference type="Gene3D" id="3.40.630.10">
    <property type="entry name" value="Zn peptidases"/>
    <property type="match status" value="1"/>
</dbReference>
<dbReference type="Proteomes" id="UP000639274">
    <property type="component" value="Chromosome"/>
</dbReference>
<evidence type="ECO:0000313" key="5">
    <source>
        <dbReference type="Proteomes" id="UP000639274"/>
    </source>
</evidence>
<dbReference type="SUPFAM" id="SSF69318">
    <property type="entry name" value="Integrin alpha N-terminal domain"/>
    <property type="match status" value="1"/>
</dbReference>
<dbReference type="KEGG" id="lsf:I8J32_009795"/>
<protein>
    <submittedName>
        <fullName evidence="4">M20/M25/M40 family metallo-hydrolase</fullName>
    </submittedName>
</protein>
<dbReference type="RefSeq" id="WP_200611535.1">
    <property type="nucleotide sequence ID" value="NZ_CP071518.1"/>
</dbReference>
<dbReference type="Pfam" id="PF04389">
    <property type="entry name" value="Peptidase_M28"/>
    <property type="match status" value="1"/>
</dbReference>
<evidence type="ECO:0000313" key="4">
    <source>
        <dbReference type="EMBL" id="QSX77099.1"/>
    </source>
</evidence>
<gene>
    <name evidence="4" type="ORF">I8J32_009795</name>
</gene>
<dbReference type="InterPro" id="IPR013517">
    <property type="entry name" value="FG-GAP"/>
</dbReference>
<feature type="chain" id="PRO_5037974556" evidence="2">
    <location>
        <begin position="23"/>
        <end position="717"/>
    </location>
</feature>
<feature type="signal peptide" evidence="2">
    <location>
        <begin position="1"/>
        <end position="22"/>
    </location>
</feature>